<evidence type="ECO:0000259" key="3">
    <source>
        <dbReference type="Pfam" id="PF12090"/>
    </source>
</evidence>
<feature type="region of interest" description="Disordered" evidence="2">
    <location>
        <begin position="1040"/>
        <end position="1059"/>
    </location>
</feature>
<dbReference type="GO" id="GO:0003712">
    <property type="term" value="F:transcription coregulator activity"/>
    <property type="evidence" value="ECO:0007669"/>
    <property type="project" value="InterPro"/>
</dbReference>
<dbReference type="PANTHER" id="PTHR13526">
    <property type="entry name" value="TRANSCRIPTION FACTOR SPT20 HOMOLOG"/>
    <property type="match status" value="1"/>
</dbReference>
<protein>
    <submittedName>
        <fullName evidence="4">Spt20 family</fullName>
    </submittedName>
</protein>
<accession>A0AAW1ITN9</accession>
<dbReference type="Pfam" id="PF12090">
    <property type="entry name" value="Spt20_SEP"/>
    <property type="match status" value="1"/>
</dbReference>
<feature type="domain" description="Spt20-like SEP" evidence="3">
    <location>
        <begin position="114"/>
        <end position="266"/>
    </location>
</feature>
<dbReference type="GO" id="GO:0000124">
    <property type="term" value="C:SAGA complex"/>
    <property type="evidence" value="ECO:0007669"/>
    <property type="project" value="InterPro"/>
</dbReference>
<dbReference type="PANTHER" id="PTHR13526:SF8">
    <property type="entry name" value="TRANSCRIPTION FACTOR SPT20 HOMOLOG"/>
    <property type="match status" value="1"/>
</dbReference>
<comment type="caution">
    <text evidence="4">The sequence shown here is derived from an EMBL/GenBank/DDBJ whole genome shotgun (WGS) entry which is preliminary data.</text>
</comment>
<evidence type="ECO:0000256" key="2">
    <source>
        <dbReference type="SAM" id="MobiDB-lite"/>
    </source>
</evidence>
<name>A0AAW1ITN9_POPJA</name>
<feature type="region of interest" description="Disordered" evidence="2">
    <location>
        <begin position="769"/>
        <end position="818"/>
    </location>
</feature>
<dbReference type="InterPro" id="IPR021950">
    <property type="entry name" value="Spt20"/>
</dbReference>
<sequence length="1059" mass="116291">MQSLEAACEEGEVSSVTCCQCNQKSTSTNSRSNMVCTHSRAFKKAKTGRTSLPSLQPNQDNVPTDIQIPKPPFCIYTKLKELYLEECRQNPNIQSTGLKTNSHLLEKLVAQERLNTLILNLYPGNKGYSLSFPTAPNSDLCTDDTADMIETKQWPYEEEKLLRYIDNEELPAFFVDVLEPQYSFLFYSGCIVAEVRDYRQAYPHFKCDIHHVLLKPTMQSILADINIMMDEKVDWGSDEKQQLESQIILANNPRLYLEPDNAISNEASRINHNRQLLNTHRLRRTARKYSQVSVNRKRKLDQFTHRPGLELYDYVTKLRSRPSRSSGLSMGMMGPKIAKKTFDDIKPVPVPSLDPPPIAPPTQGVNINEFKAYQRPRETSDCLPQLIEEYVLETDIKDISKEKGKPRVYHIKLSILQRPSNSEYLGELYLDRDHKKNERNGVACRFSLGSRAHANRYIQQFTEIFTEGGRKSVRINYGAGLKDRVAQVHAAQMQSQAQVAQVNLAHQHLTQLSQSLQNQSCVTPLVNGTVGSGIALVQQNQALQNTSTVPILQTQLQSGSSHKTAAQTNQELEINALATRLMNSAQQFQAAANAKQQQQKLSSSNSNAAIINLLNSSPASNMNSDASAAVVNAINNTTLLPQQVQTINQKLLGRKITLSNVPSARVLNHSNLIAVNNNRINLSDLNTHASQSQQPQTITLTSVNSGNFIHGNYTTIKQPVLNQRVLSASSSDSNKSALSALLVGTPAADRPDIVGPNTNSLLLEKLASASGQSPNPAQSPTHFIQSPKQTQAQYTVQSPKNNQVMSPLSSPPPQNSNTINVQSLNFTPIQNLTGLQNVQVQLPGFSQPISLSLNVSSTGAIQGHPTGLIVSLPVTSATATCTTVTQQTSSPTVTAGNSIGGIGTPTVVLTNAGNSNLAHLVSSGVKNLNQQNLRAATPTGVTLSQGGQPFQLVTQLQRPRIQQQTGVQQNLTARGIQRTPITIQMTAAANSIVKFKNAGQVTVSESNTSINQLLLQKQAHHQPVQYQQMCFNAQQAKNVSPNLPAAKPNRRRSNISEQQ</sequence>
<evidence type="ECO:0000313" key="4">
    <source>
        <dbReference type="EMBL" id="KAK9693204.1"/>
    </source>
</evidence>
<proteinExistence type="inferred from homology"/>
<reference evidence="4 5" key="1">
    <citation type="journal article" date="2024" name="BMC Genomics">
        <title>De novo assembly and annotation of Popillia japonica's genome with initial clues to its potential as an invasive pest.</title>
        <authorList>
            <person name="Cucini C."/>
            <person name="Boschi S."/>
            <person name="Funari R."/>
            <person name="Cardaioli E."/>
            <person name="Iannotti N."/>
            <person name="Marturano G."/>
            <person name="Paoli F."/>
            <person name="Bruttini M."/>
            <person name="Carapelli A."/>
            <person name="Frati F."/>
            <person name="Nardi F."/>
        </authorList>
    </citation>
    <scope>NUCLEOTIDE SEQUENCE [LARGE SCALE GENOMIC DNA]</scope>
    <source>
        <strain evidence="4">DMR45628</strain>
    </source>
</reference>
<keyword evidence="5" id="KW-1185">Reference proteome</keyword>
<dbReference type="InterPro" id="IPR046468">
    <property type="entry name" value="Spt20-like_SEP"/>
</dbReference>
<feature type="compositionally biased region" description="Polar residues" evidence="2">
    <location>
        <begin position="769"/>
        <end position="805"/>
    </location>
</feature>
<evidence type="ECO:0000313" key="5">
    <source>
        <dbReference type="Proteomes" id="UP001458880"/>
    </source>
</evidence>
<gene>
    <name evidence="4" type="ORF">QE152_g34361</name>
</gene>
<dbReference type="AlphaFoldDB" id="A0AAW1ITN9"/>
<dbReference type="GO" id="GO:0006357">
    <property type="term" value="P:regulation of transcription by RNA polymerase II"/>
    <property type="evidence" value="ECO:0007669"/>
    <property type="project" value="TreeGrafter"/>
</dbReference>
<dbReference type="EMBL" id="JASPKY010000549">
    <property type="protein sequence ID" value="KAK9693204.1"/>
    <property type="molecule type" value="Genomic_DNA"/>
</dbReference>
<evidence type="ECO:0000256" key="1">
    <source>
        <dbReference type="ARBA" id="ARBA00009112"/>
    </source>
</evidence>
<dbReference type="Proteomes" id="UP001458880">
    <property type="component" value="Unassembled WGS sequence"/>
</dbReference>
<comment type="similarity">
    <text evidence="1">Belongs to the SPT20 family.</text>
</comment>
<organism evidence="4 5">
    <name type="scientific">Popillia japonica</name>
    <name type="common">Japanese beetle</name>
    <dbReference type="NCBI Taxonomy" id="7064"/>
    <lineage>
        <taxon>Eukaryota</taxon>
        <taxon>Metazoa</taxon>
        <taxon>Ecdysozoa</taxon>
        <taxon>Arthropoda</taxon>
        <taxon>Hexapoda</taxon>
        <taxon>Insecta</taxon>
        <taxon>Pterygota</taxon>
        <taxon>Neoptera</taxon>
        <taxon>Endopterygota</taxon>
        <taxon>Coleoptera</taxon>
        <taxon>Polyphaga</taxon>
        <taxon>Scarabaeiformia</taxon>
        <taxon>Scarabaeidae</taxon>
        <taxon>Rutelinae</taxon>
        <taxon>Popillia</taxon>
    </lineage>
</organism>